<dbReference type="AlphaFoldDB" id="A0AAV3R9J2"/>
<gene>
    <name evidence="1" type="ORF">LIER_26702</name>
</gene>
<dbReference type="EMBL" id="BAABME010008395">
    <property type="protein sequence ID" value="GAA0172990.1"/>
    <property type="molecule type" value="Genomic_DNA"/>
</dbReference>
<name>A0AAV3R9J2_LITER</name>
<evidence type="ECO:0000313" key="2">
    <source>
        <dbReference type="Proteomes" id="UP001454036"/>
    </source>
</evidence>
<dbReference type="PANTHER" id="PTHR31973:SF187">
    <property type="entry name" value="MUTATOR TRANSPOSASE MUDRA PROTEIN"/>
    <property type="match status" value="1"/>
</dbReference>
<organism evidence="1 2">
    <name type="scientific">Lithospermum erythrorhizon</name>
    <name type="common">Purple gromwell</name>
    <name type="synonym">Lithospermum officinale var. erythrorhizon</name>
    <dbReference type="NCBI Taxonomy" id="34254"/>
    <lineage>
        <taxon>Eukaryota</taxon>
        <taxon>Viridiplantae</taxon>
        <taxon>Streptophyta</taxon>
        <taxon>Embryophyta</taxon>
        <taxon>Tracheophyta</taxon>
        <taxon>Spermatophyta</taxon>
        <taxon>Magnoliopsida</taxon>
        <taxon>eudicotyledons</taxon>
        <taxon>Gunneridae</taxon>
        <taxon>Pentapetalae</taxon>
        <taxon>asterids</taxon>
        <taxon>lamiids</taxon>
        <taxon>Boraginales</taxon>
        <taxon>Boraginaceae</taxon>
        <taxon>Boraginoideae</taxon>
        <taxon>Lithospermeae</taxon>
        <taxon>Lithospermum</taxon>
    </lineage>
</organism>
<comment type="caution">
    <text evidence="1">The sequence shown here is derived from an EMBL/GenBank/DDBJ whole genome shotgun (WGS) entry which is preliminary data.</text>
</comment>
<evidence type="ECO:0008006" key="3">
    <source>
        <dbReference type="Google" id="ProtNLM"/>
    </source>
</evidence>
<evidence type="ECO:0000313" key="1">
    <source>
        <dbReference type="EMBL" id="GAA0172990.1"/>
    </source>
</evidence>
<protein>
    <recommendedName>
        <fullName evidence="3">MULE transposase domain-containing protein</fullName>
    </recommendedName>
</protein>
<dbReference type="PANTHER" id="PTHR31973">
    <property type="entry name" value="POLYPROTEIN, PUTATIVE-RELATED"/>
    <property type="match status" value="1"/>
</dbReference>
<reference evidence="1 2" key="1">
    <citation type="submission" date="2024-01" db="EMBL/GenBank/DDBJ databases">
        <title>The complete chloroplast genome sequence of Lithospermum erythrorhizon: insights into the phylogenetic relationship among Boraginaceae species and the maternal lineages of purple gromwells.</title>
        <authorList>
            <person name="Okada T."/>
            <person name="Watanabe K."/>
        </authorList>
    </citation>
    <scope>NUCLEOTIDE SEQUENCE [LARGE SCALE GENOMIC DNA]</scope>
</reference>
<keyword evidence="2" id="KW-1185">Reference proteome</keyword>
<sequence length="197" mass="23207">MYVGLRPLIEGFKIEDQAWVFISDKQKGLESAIREKFSYYEHRTCMHHLCNNFKKDNKDGDLRDRLWACARASNPIWFKTRMKQFQNVDKKAHLWLFNHGNSSRRWCKVFFPLAVKSDMLCNNLSESFNSFTLEAKDKPIITMLETIKRKLMERKSDSICPRIVKILDDHFTLSDGMEIEWNGGTPLRSGYMITCIL</sequence>
<dbReference type="Proteomes" id="UP001454036">
    <property type="component" value="Unassembled WGS sequence"/>
</dbReference>
<accession>A0AAV3R9J2</accession>
<proteinExistence type="predicted"/>